<evidence type="ECO:0000313" key="5">
    <source>
        <dbReference type="EMBL" id="KAK3260781.1"/>
    </source>
</evidence>
<evidence type="ECO:0000313" key="6">
    <source>
        <dbReference type="Proteomes" id="UP001190700"/>
    </source>
</evidence>
<dbReference type="PANTHER" id="PTHR12687">
    <property type="entry name" value="NUCLEOLAR COMPLEX 2 AND RAD4-RELATED"/>
    <property type="match status" value="1"/>
</dbReference>
<feature type="compositionally biased region" description="Acidic residues" evidence="4">
    <location>
        <begin position="783"/>
        <end position="810"/>
    </location>
</feature>
<keyword evidence="3" id="KW-0539">Nucleus</keyword>
<feature type="compositionally biased region" description="Acidic residues" evidence="4">
    <location>
        <begin position="730"/>
        <end position="746"/>
    </location>
</feature>
<sequence>MGKKTKATKKFQKNHLTSSIEKRRAGKKLNDYKKARHAPKSGHKAAEDEEPTHEKKAIEDMDADEFMNAQFGDDDDEDEDDDPEEEEEDLLKADDDEEKDGDQEFELGEEDESEEDDEMPEGSLRADNAALRNELGSHKDQLKSLEEQDPEFFKYLQENDQDLLNWDESDEEEEDPATEAAPGAGTEDAMEEEEASEPARAGKERGVLTTKMVTEWCKAAKENRDIASVKKLLRGYRSACHYGDAQLDDLDSEYNIASSNVFNKLMLFVLREIDGIFRSILGMAGKDPALTSNVSLEKRPRWKKVEPLLKSYLGNTLHIAGQMTDDSMIAFTLRRLGASADLMEPFDRLTRKILRMALGVFAGGDSVDNARLRVSAILFIRRLAVAVPGYLDKCLRGVYRTFAANAKFVTPTSIPSISFMADCVVEMYGLDHAASYQHAFVAIRQLALLLRSALTTKTKDAFQAIYCWQAVWCMEVWVRVLVAYTESVELQALVYPVAQIIVGAARLLPAARYFPLRLRLVRLLNRLAAGTGKFIPVSSLLIEVLQFKELSKSPLAAGGAGKPPDFATVLKVPKASLRTTAFQGECMSQALWLLAEHLSHWGYSPSFPELTHVPIVALRAFVKKTSVDRFRKQAKSLVEVVERHSDWVVGKRNTVDFAPRDTMAIGSFMEAEKQAKQGPLYKYVAQLRAEAERQQKALRASTVAVDDPGASKAPAPKVPKFGTGQAGTMDGDEDEEDAEEDNENGDEAFGTDWMPSAEEKRKADLKAKKKKLAGAAKSRAEAEDQDGGADDEVEDFVMSDDEDEDEDEDAPQLPPPKKGGKAGSANGANKKGKKSKK</sequence>
<evidence type="ECO:0000256" key="1">
    <source>
        <dbReference type="ARBA" id="ARBA00004123"/>
    </source>
</evidence>
<dbReference type="Pfam" id="PF03715">
    <property type="entry name" value="Noc2"/>
    <property type="match status" value="1"/>
</dbReference>
<evidence type="ECO:0000256" key="3">
    <source>
        <dbReference type="ARBA" id="ARBA00023242"/>
    </source>
</evidence>
<feature type="compositionally biased region" description="Acidic residues" evidence="4">
    <location>
        <begin position="167"/>
        <end position="177"/>
    </location>
</feature>
<name>A0AAE0FKQ7_9CHLO</name>
<comment type="similarity">
    <text evidence="2">Belongs to the NOC2 family.</text>
</comment>
<evidence type="ECO:0000256" key="2">
    <source>
        <dbReference type="ARBA" id="ARBA00005907"/>
    </source>
</evidence>
<feature type="compositionally biased region" description="Basic residues" evidence="4">
    <location>
        <begin position="34"/>
        <end position="43"/>
    </location>
</feature>
<evidence type="ECO:0000256" key="4">
    <source>
        <dbReference type="SAM" id="MobiDB-lite"/>
    </source>
</evidence>
<feature type="compositionally biased region" description="Acidic residues" evidence="4">
    <location>
        <begin position="72"/>
        <end position="120"/>
    </location>
</feature>
<protein>
    <recommendedName>
        <fullName evidence="7">Nucleolar complex protein 2 homolog</fullName>
    </recommendedName>
</protein>
<dbReference type="GO" id="GO:0030690">
    <property type="term" value="C:Noc1p-Noc2p complex"/>
    <property type="evidence" value="ECO:0007669"/>
    <property type="project" value="TreeGrafter"/>
</dbReference>
<dbReference type="EMBL" id="LGRX02017427">
    <property type="protein sequence ID" value="KAK3260781.1"/>
    <property type="molecule type" value="Genomic_DNA"/>
</dbReference>
<organism evidence="5 6">
    <name type="scientific">Cymbomonas tetramitiformis</name>
    <dbReference type="NCBI Taxonomy" id="36881"/>
    <lineage>
        <taxon>Eukaryota</taxon>
        <taxon>Viridiplantae</taxon>
        <taxon>Chlorophyta</taxon>
        <taxon>Pyramimonadophyceae</taxon>
        <taxon>Pyramimonadales</taxon>
        <taxon>Pyramimonadaceae</taxon>
        <taxon>Cymbomonas</taxon>
    </lineage>
</organism>
<dbReference type="InterPro" id="IPR005343">
    <property type="entry name" value="Noc2"/>
</dbReference>
<dbReference type="GO" id="GO:0005730">
    <property type="term" value="C:nucleolus"/>
    <property type="evidence" value="ECO:0007669"/>
    <property type="project" value="TreeGrafter"/>
</dbReference>
<gene>
    <name evidence="5" type="ORF">CYMTET_30281</name>
</gene>
<reference evidence="5 6" key="1">
    <citation type="journal article" date="2015" name="Genome Biol. Evol.">
        <title>Comparative Genomics of a Bacterivorous Green Alga Reveals Evolutionary Causalities and Consequences of Phago-Mixotrophic Mode of Nutrition.</title>
        <authorList>
            <person name="Burns J.A."/>
            <person name="Paasch A."/>
            <person name="Narechania A."/>
            <person name="Kim E."/>
        </authorList>
    </citation>
    <scope>NUCLEOTIDE SEQUENCE [LARGE SCALE GENOMIC DNA]</scope>
    <source>
        <strain evidence="5 6">PLY_AMNH</strain>
    </source>
</reference>
<feature type="region of interest" description="Disordered" evidence="4">
    <location>
        <begin position="1"/>
        <end position="148"/>
    </location>
</feature>
<keyword evidence="6" id="KW-1185">Reference proteome</keyword>
<comment type="subcellular location">
    <subcellularLocation>
        <location evidence="1">Nucleus</location>
    </subcellularLocation>
</comment>
<comment type="caution">
    <text evidence="5">The sequence shown here is derived from an EMBL/GenBank/DDBJ whole genome shotgun (WGS) entry which is preliminary data.</text>
</comment>
<evidence type="ECO:0008006" key="7">
    <source>
        <dbReference type="Google" id="ProtNLM"/>
    </source>
</evidence>
<feature type="compositionally biased region" description="Low complexity" evidence="4">
    <location>
        <begin position="178"/>
        <end position="187"/>
    </location>
</feature>
<proteinExistence type="inferred from homology"/>
<feature type="compositionally biased region" description="Basic residues" evidence="4">
    <location>
        <begin position="1"/>
        <end position="13"/>
    </location>
</feature>
<feature type="compositionally biased region" description="Basic and acidic residues" evidence="4">
    <location>
        <begin position="757"/>
        <end position="766"/>
    </location>
</feature>
<dbReference type="PANTHER" id="PTHR12687:SF4">
    <property type="entry name" value="NUCLEOLAR COMPLEX PROTEIN 2 HOMOLOG"/>
    <property type="match status" value="1"/>
</dbReference>
<dbReference type="GO" id="GO:0030691">
    <property type="term" value="C:Noc2p-Noc3p complex"/>
    <property type="evidence" value="ECO:0007669"/>
    <property type="project" value="TreeGrafter"/>
</dbReference>
<feature type="region of interest" description="Disordered" evidence="4">
    <location>
        <begin position="167"/>
        <end position="203"/>
    </location>
</feature>
<dbReference type="Proteomes" id="UP001190700">
    <property type="component" value="Unassembled WGS sequence"/>
</dbReference>
<dbReference type="GO" id="GO:0005654">
    <property type="term" value="C:nucleoplasm"/>
    <property type="evidence" value="ECO:0007669"/>
    <property type="project" value="TreeGrafter"/>
</dbReference>
<accession>A0AAE0FKQ7</accession>
<feature type="compositionally biased region" description="Basic and acidic residues" evidence="4">
    <location>
        <begin position="20"/>
        <end position="33"/>
    </location>
</feature>
<feature type="compositionally biased region" description="Basic and acidic residues" evidence="4">
    <location>
        <begin position="135"/>
        <end position="146"/>
    </location>
</feature>
<feature type="region of interest" description="Disordered" evidence="4">
    <location>
        <begin position="699"/>
        <end position="837"/>
    </location>
</feature>
<dbReference type="GO" id="GO:0042273">
    <property type="term" value="P:ribosomal large subunit biogenesis"/>
    <property type="evidence" value="ECO:0007669"/>
    <property type="project" value="TreeGrafter"/>
</dbReference>
<dbReference type="AlphaFoldDB" id="A0AAE0FKQ7"/>